<feature type="compositionally biased region" description="Polar residues" evidence="2">
    <location>
        <begin position="14"/>
        <end position="28"/>
    </location>
</feature>
<dbReference type="NCBIfam" id="TIGR04515">
    <property type="entry name" value="P450_rel_GT_act"/>
    <property type="match status" value="1"/>
</dbReference>
<comment type="similarity">
    <text evidence="1">Belongs to the cytochrome P450 family.</text>
</comment>
<dbReference type="Pfam" id="PF00067">
    <property type="entry name" value="p450"/>
    <property type="match status" value="1"/>
</dbReference>
<dbReference type="CDD" id="cd11036">
    <property type="entry name" value="AknT-like"/>
    <property type="match status" value="1"/>
</dbReference>
<dbReference type="InterPro" id="IPR001128">
    <property type="entry name" value="Cyt_P450"/>
</dbReference>
<dbReference type="RefSeq" id="WP_252428160.1">
    <property type="nucleotide sequence ID" value="NZ_JAMWMR010000034.1"/>
</dbReference>
<dbReference type="InterPro" id="IPR030958">
    <property type="entry name" value="P450-rel_GT_act"/>
</dbReference>
<organism evidence="3 4">
    <name type="scientific">Streptomyces macrolidinus</name>
    <dbReference type="NCBI Taxonomy" id="2952607"/>
    <lineage>
        <taxon>Bacteria</taxon>
        <taxon>Bacillati</taxon>
        <taxon>Actinomycetota</taxon>
        <taxon>Actinomycetes</taxon>
        <taxon>Kitasatosporales</taxon>
        <taxon>Streptomycetaceae</taxon>
        <taxon>Streptomyces</taxon>
    </lineage>
</organism>
<evidence type="ECO:0000313" key="4">
    <source>
        <dbReference type="Proteomes" id="UP001523219"/>
    </source>
</evidence>
<gene>
    <name evidence="3" type="ORF">NGF19_26915</name>
</gene>
<evidence type="ECO:0000313" key="3">
    <source>
        <dbReference type="EMBL" id="MCN9244373.1"/>
    </source>
</evidence>
<protein>
    <submittedName>
        <fullName evidence="3">P450-derived glycosyltransferase activator</fullName>
    </submittedName>
</protein>
<dbReference type="SUPFAM" id="SSF48264">
    <property type="entry name" value="Cytochrome P450"/>
    <property type="match status" value="1"/>
</dbReference>
<keyword evidence="4" id="KW-1185">Reference proteome</keyword>
<dbReference type="EMBL" id="JAMWMR010000034">
    <property type="protein sequence ID" value="MCN9244373.1"/>
    <property type="molecule type" value="Genomic_DNA"/>
</dbReference>
<proteinExistence type="inferred from homology"/>
<feature type="region of interest" description="Disordered" evidence="2">
    <location>
        <begin position="1"/>
        <end position="28"/>
    </location>
</feature>
<comment type="caution">
    <text evidence="3">The sequence shown here is derived from an EMBL/GenBank/DDBJ whole genome shotgun (WGS) entry which is preliminary data.</text>
</comment>
<name>A0ABT0ZLF4_9ACTN</name>
<dbReference type="PANTHER" id="PTHR46696">
    <property type="entry name" value="P450, PUTATIVE (EUROFUNG)-RELATED"/>
    <property type="match status" value="1"/>
</dbReference>
<accession>A0ABT0ZLF4</accession>
<dbReference type="Gene3D" id="1.10.630.10">
    <property type="entry name" value="Cytochrome P450"/>
    <property type="match status" value="1"/>
</dbReference>
<reference evidence="3 4" key="1">
    <citation type="submission" date="2022-05" db="EMBL/GenBank/DDBJ databases">
        <title>Streptomyces sp. nov. RY43-2 isolated from soil of a peat swamp forest.</title>
        <authorList>
            <person name="Kanchanasin P."/>
            <person name="Tanasupawat S."/>
            <person name="Phongsopitanun W."/>
        </authorList>
    </citation>
    <scope>NUCLEOTIDE SEQUENCE [LARGE SCALE GENOMIC DNA]</scope>
    <source>
        <strain evidence="3 4">RY43-2</strain>
    </source>
</reference>
<sequence length="424" mass="45006">MAAAPEVNGDGPTAITQPPLRTTARTASDSELGNHLLETRGLHWIHAANGDPYAVVLRAQLDDPCPEYARVRTRGPLSFSPTGSWVTADHALAAQALGSPDLGLSTADGRPVPQQVLAYGEGSPLELGPDARARLSQESARTFAPEALERHRATVDRVHQDVLRTRVPGPATGQDFELMGDFVRPAVTAATAAVLGVPEELRQEFATCAERLRLLPDSLLAPQSLWKVRSALDGLAELDALSAALPDPAPGTGARPLRAQSCALGVTAAAHLAGNAVLALLDDRSQWRQVCETPELAAHAVEETLRHDPPVQLDARTVLRETELAGRRLRAGTHVVVLTAAAGRDPSVFADPDRFDLGRQNAAAHLALHESGHHGAVAPLVRLQAQAALRALATRFPGLRQAGPVLRARRTPVSRGPLSVRMTT</sequence>
<evidence type="ECO:0000256" key="1">
    <source>
        <dbReference type="ARBA" id="ARBA00010617"/>
    </source>
</evidence>
<dbReference type="PANTHER" id="PTHR46696:SF1">
    <property type="entry name" value="CYTOCHROME P450 YJIB-RELATED"/>
    <property type="match status" value="1"/>
</dbReference>
<dbReference type="Proteomes" id="UP001523219">
    <property type="component" value="Unassembled WGS sequence"/>
</dbReference>
<dbReference type="InterPro" id="IPR036396">
    <property type="entry name" value="Cyt_P450_sf"/>
</dbReference>
<evidence type="ECO:0000256" key="2">
    <source>
        <dbReference type="SAM" id="MobiDB-lite"/>
    </source>
</evidence>